<dbReference type="OrthoDB" id="8196283at2759"/>
<keyword evidence="2" id="KW-1185">Reference proteome</keyword>
<proteinExistence type="predicted"/>
<reference evidence="1" key="1">
    <citation type="submission" date="2023-04" db="EMBL/GenBank/DDBJ databases">
        <title>Phytophthora fragariaefolia NBRC 109709.</title>
        <authorList>
            <person name="Ichikawa N."/>
            <person name="Sato H."/>
            <person name="Tonouchi N."/>
        </authorList>
    </citation>
    <scope>NUCLEOTIDE SEQUENCE</scope>
    <source>
        <strain evidence="1">NBRC 109709</strain>
    </source>
</reference>
<comment type="caution">
    <text evidence="1">The sequence shown here is derived from an EMBL/GenBank/DDBJ whole genome shotgun (WGS) entry which is preliminary data.</text>
</comment>
<dbReference type="Proteomes" id="UP001165121">
    <property type="component" value="Unassembled WGS sequence"/>
</dbReference>
<dbReference type="AlphaFoldDB" id="A0A9W6YC30"/>
<dbReference type="EMBL" id="BSXT01004679">
    <property type="protein sequence ID" value="GMF58555.1"/>
    <property type="molecule type" value="Genomic_DNA"/>
</dbReference>
<evidence type="ECO:0000313" key="2">
    <source>
        <dbReference type="Proteomes" id="UP001165121"/>
    </source>
</evidence>
<evidence type="ECO:0000313" key="1">
    <source>
        <dbReference type="EMBL" id="GMF58555.1"/>
    </source>
</evidence>
<sequence>MHTVIGVLLGWNQSVGAPKRGGGIFGVVRAFGAAAETQRAGDLHTHFAVWLHGFPTTACLFDESLRNKDDFKKQLINLVDTVLVTKPPCICEENKCHVYDTANSLQPVLHGIDAFRRSAPGATPPITAKCIN</sequence>
<protein>
    <submittedName>
        <fullName evidence="1">Unnamed protein product</fullName>
    </submittedName>
</protein>
<name>A0A9W6YC30_9STRA</name>
<organism evidence="1 2">
    <name type="scientific">Phytophthora fragariaefolia</name>
    <dbReference type="NCBI Taxonomy" id="1490495"/>
    <lineage>
        <taxon>Eukaryota</taxon>
        <taxon>Sar</taxon>
        <taxon>Stramenopiles</taxon>
        <taxon>Oomycota</taxon>
        <taxon>Peronosporomycetes</taxon>
        <taxon>Peronosporales</taxon>
        <taxon>Peronosporaceae</taxon>
        <taxon>Phytophthora</taxon>
    </lineage>
</organism>
<accession>A0A9W6YC30</accession>
<gene>
    <name evidence="1" type="ORF">Pfra01_002518200</name>
</gene>